<dbReference type="Proteomes" id="UP000271380">
    <property type="component" value="Chromosome"/>
</dbReference>
<reference evidence="1 2" key="1">
    <citation type="submission" date="2018-12" db="EMBL/GenBank/DDBJ databases">
        <authorList>
            <consortium name="Pathogen Informatics"/>
        </authorList>
    </citation>
    <scope>NUCLEOTIDE SEQUENCE [LARGE SCALE GENOMIC DNA]</scope>
    <source>
        <strain evidence="1 2">NCTC949</strain>
    </source>
</reference>
<dbReference type="AlphaFoldDB" id="A0AB38VQP6"/>
<name>A0AB38VQP6_9CORY</name>
<proteinExistence type="predicted"/>
<gene>
    <name evidence="1" type="ORF">NCTC949_00545</name>
</gene>
<accession>A0AB38VQP6</accession>
<dbReference type="EMBL" id="LR134377">
    <property type="protein sequence ID" value="VEH05321.1"/>
    <property type="molecule type" value="Genomic_DNA"/>
</dbReference>
<sequence>MRFEETALWLDNLVPAAMVIHEPIGGTGFKVASFNLGAETFAATVEFNHIDTGLESQGKDVRSELISVAKCEAPIIVGALNAAASIFAEEPRQHAMPGALVAGIIERAGLAEQVSVRHGLFVAPFMWGKQVPQFDEPKQLTVLLHMLMLTQDEYDYATTYGVAELQKEMLAGSIDLNNWAR</sequence>
<evidence type="ECO:0000313" key="2">
    <source>
        <dbReference type="Proteomes" id="UP000271380"/>
    </source>
</evidence>
<dbReference type="RefSeq" id="WP_126316411.1">
    <property type="nucleotide sequence ID" value="NZ_LR134377.1"/>
</dbReference>
<organism evidence="1 2">
    <name type="scientific">Corynebacterium kutscheri</name>
    <dbReference type="NCBI Taxonomy" id="35755"/>
    <lineage>
        <taxon>Bacteria</taxon>
        <taxon>Bacillati</taxon>
        <taxon>Actinomycetota</taxon>
        <taxon>Actinomycetes</taxon>
        <taxon>Mycobacteriales</taxon>
        <taxon>Corynebacteriaceae</taxon>
        <taxon>Corynebacterium</taxon>
    </lineage>
</organism>
<evidence type="ECO:0000313" key="1">
    <source>
        <dbReference type="EMBL" id="VEH05321.1"/>
    </source>
</evidence>
<protein>
    <submittedName>
        <fullName evidence="1">Suppressor of fused protein (SUFU)</fullName>
    </submittedName>
</protein>